<keyword evidence="1" id="KW-0805">Transcription regulation</keyword>
<proteinExistence type="predicted"/>
<dbReference type="GO" id="GO:0003677">
    <property type="term" value="F:DNA binding"/>
    <property type="evidence" value="ECO:0007669"/>
    <property type="project" value="UniProtKB-KW"/>
</dbReference>
<dbReference type="InterPro" id="IPR011991">
    <property type="entry name" value="ArsR-like_HTH"/>
</dbReference>
<feature type="domain" description="HTH arsR-type" evidence="4">
    <location>
        <begin position="7"/>
        <end position="103"/>
    </location>
</feature>
<dbReference type="HOGENOM" id="CLU_097806_4_1_11"/>
<dbReference type="InterPro" id="IPR001845">
    <property type="entry name" value="HTH_ArsR_DNA-bd_dom"/>
</dbReference>
<keyword evidence="3" id="KW-0804">Transcription</keyword>
<accession>E3JCY7</accession>
<evidence type="ECO:0000313" key="5">
    <source>
        <dbReference type="EMBL" id="ADP81126.1"/>
    </source>
</evidence>
<dbReference type="Pfam" id="PF12840">
    <property type="entry name" value="HTH_20"/>
    <property type="match status" value="1"/>
</dbReference>
<dbReference type="Proteomes" id="UP000002484">
    <property type="component" value="Chromosome"/>
</dbReference>
<dbReference type="GO" id="GO:0003700">
    <property type="term" value="F:DNA-binding transcription factor activity"/>
    <property type="evidence" value="ECO:0007669"/>
    <property type="project" value="InterPro"/>
</dbReference>
<keyword evidence="6" id="KW-1185">Reference proteome</keyword>
<reference evidence="5 6" key="1">
    <citation type="submission" date="2010-10" db="EMBL/GenBank/DDBJ databases">
        <title>Complete sequence of Frankia sp. EuI1c.</title>
        <authorList>
            <consortium name="US DOE Joint Genome Institute"/>
            <person name="Lucas S."/>
            <person name="Copeland A."/>
            <person name="Lapidus A."/>
            <person name="Cheng J.-F."/>
            <person name="Bruce D."/>
            <person name="Goodwin L."/>
            <person name="Pitluck S."/>
            <person name="Chertkov O."/>
            <person name="Detter J.C."/>
            <person name="Han C."/>
            <person name="Tapia R."/>
            <person name="Land M."/>
            <person name="Hauser L."/>
            <person name="Jeffries C."/>
            <person name="Kyrpides N."/>
            <person name="Ivanova N."/>
            <person name="Mikhailova N."/>
            <person name="Beauchemin N."/>
            <person name="Sen A."/>
            <person name="Sur S.A."/>
            <person name="Gtari M."/>
            <person name="Wall L."/>
            <person name="Tisa L."/>
            <person name="Woyke T."/>
        </authorList>
    </citation>
    <scope>NUCLEOTIDE SEQUENCE [LARGE SCALE GENOMIC DNA]</scope>
    <source>
        <strain evidence="6">DSM 45817 / CECT 9037 / EuI1c</strain>
    </source>
</reference>
<dbReference type="InterPro" id="IPR051081">
    <property type="entry name" value="HTH_MetalResp_TranReg"/>
</dbReference>
<dbReference type="SMART" id="SM00418">
    <property type="entry name" value="HTH_ARSR"/>
    <property type="match status" value="1"/>
</dbReference>
<dbReference type="PANTHER" id="PTHR33154:SF12">
    <property type="entry name" value="TRANSCRIPTIONAL REGULATORY PROTEIN"/>
    <property type="match status" value="1"/>
</dbReference>
<dbReference type="Gene3D" id="1.10.10.10">
    <property type="entry name" value="Winged helix-like DNA-binding domain superfamily/Winged helix DNA-binding domain"/>
    <property type="match status" value="1"/>
</dbReference>
<evidence type="ECO:0000259" key="4">
    <source>
        <dbReference type="PROSITE" id="PS50987"/>
    </source>
</evidence>
<dbReference type="InParanoid" id="E3JCY7"/>
<dbReference type="InterPro" id="IPR036390">
    <property type="entry name" value="WH_DNA-bd_sf"/>
</dbReference>
<dbReference type="STRING" id="298654.FraEuI1c_3104"/>
<evidence type="ECO:0000256" key="3">
    <source>
        <dbReference type="ARBA" id="ARBA00023163"/>
    </source>
</evidence>
<dbReference type="NCBIfam" id="NF033788">
    <property type="entry name" value="HTH_metalloreg"/>
    <property type="match status" value="1"/>
</dbReference>
<gene>
    <name evidence="5" type="ordered locus">FraEuI1c_3104</name>
</gene>
<dbReference type="CDD" id="cd00090">
    <property type="entry name" value="HTH_ARSR"/>
    <property type="match status" value="1"/>
</dbReference>
<dbReference type="PANTHER" id="PTHR33154">
    <property type="entry name" value="TRANSCRIPTIONAL REGULATOR, ARSR FAMILY"/>
    <property type="match status" value="1"/>
</dbReference>
<dbReference type="eggNOG" id="COG0640">
    <property type="taxonomic scope" value="Bacteria"/>
</dbReference>
<protein>
    <submittedName>
        <fullName evidence="5">Regulatory protein ArsR</fullName>
    </submittedName>
</protein>
<evidence type="ECO:0000313" key="6">
    <source>
        <dbReference type="Proteomes" id="UP000002484"/>
    </source>
</evidence>
<organism evidence="5 6">
    <name type="scientific">Pseudofrankia inefficax (strain DSM 45817 / CECT 9037 / DDB 130130 / EuI1c)</name>
    <name type="common">Frankia inefficax</name>
    <dbReference type="NCBI Taxonomy" id="298654"/>
    <lineage>
        <taxon>Bacteria</taxon>
        <taxon>Bacillati</taxon>
        <taxon>Actinomycetota</taxon>
        <taxon>Actinomycetes</taxon>
        <taxon>Frankiales</taxon>
        <taxon>Frankiaceae</taxon>
        <taxon>Pseudofrankia</taxon>
    </lineage>
</organism>
<dbReference type="AlphaFoldDB" id="E3JCY7"/>
<dbReference type="KEGG" id="fri:FraEuI1c_3104"/>
<keyword evidence="2" id="KW-0238">DNA-binding</keyword>
<dbReference type="OrthoDB" id="4471357at2"/>
<sequence length="111" mass="12151">MPRQLPQPSRDSINMVTVLTALADPTRLTLMRAMYSRPGPADCAVVAEAVEVGAPTVSHHYRVLREAGLTTTTVEGRRRVVTIRREDLEARFPGLLAAILTPDLDAHLTHA</sequence>
<evidence type="ECO:0000256" key="2">
    <source>
        <dbReference type="ARBA" id="ARBA00023125"/>
    </source>
</evidence>
<dbReference type="EMBL" id="CP002299">
    <property type="protein sequence ID" value="ADP81126.1"/>
    <property type="molecule type" value="Genomic_DNA"/>
</dbReference>
<dbReference type="SUPFAM" id="SSF46785">
    <property type="entry name" value="Winged helix' DNA-binding domain"/>
    <property type="match status" value="1"/>
</dbReference>
<name>E3JCY7_PSEI1</name>
<dbReference type="PROSITE" id="PS50987">
    <property type="entry name" value="HTH_ARSR_2"/>
    <property type="match status" value="1"/>
</dbReference>
<dbReference type="InterPro" id="IPR036388">
    <property type="entry name" value="WH-like_DNA-bd_sf"/>
</dbReference>
<evidence type="ECO:0000256" key="1">
    <source>
        <dbReference type="ARBA" id="ARBA00023015"/>
    </source>
</evidence>
<dbReference type="RefSeq" id="WP_013424244.1">
    <property type="nucleotide sequence ID" value="NC_014666.1"/>
</dbReference>